<dbReference type="InterPro" id="IPR002575">
    <property type="entry name" value="Aminoglycoside_PTrfase"/>
</dbReference>
<dbReference type="GO" id="GO:0016301">
    <property type="term" value="F:kinase activity"/>
    <property type="evidence" value="ECO:0007669"/>
    <property type="project" value="UniProtKB-KW"/>
</dbReference>
<gene>
    <name evidence="2" type="ORF">ATL39_3233</name>
</gene>
<dbReference type="Proteomes" id="UP000285120">
    <property type="component" value="Unassembled WGS sequence"/>
</dbReference>
<evidence type="ECO:0000313" key="2">
    <source>
        <dbReference type="EMBL" id="RKD68771.1"/>
    </source>
</evidence>
<dbReference type="PANTHER" id="PTHR40086">
    <property type="entry name" value="PHOSPHOTRANSFERASE YTMP-RELATED"/>
    <property type="match status" value="1"/>
</dbReference>
<dbReference type="SUPFAM" id="SSF56112">
    <property type="entry name" value="Protein kinase-like (PK-like)"/>
    <property type="match status" value="1"/>
</dbReference>
<evidence type="ECO:0000313" key="3">
    <source>
        <dbReference type="Proteomes" id="UP000285120"/>
    </source>
</evidence>
<sequence length="282" mass="32464">MKNSDDTNKTRVNILEFQLGDGWNVKPAGGSSGEAYIAWMGERKIFLKRNSSPFLAVLSAEGIVPKLLWTKRLENGDVITAQKWVNSRELRAKDMGERQVAELLSKIHSSAELLDMFQRIGNKPRTPELIVEELENCYHNLEEKHPAMADAICYLKEELQYVSPAKMVVCHGDMNHNNWIVNSRGDLYLIDWDSASVRDPAYDIGLLLHEYIPEKEWTAWLDHYGLSLTETLKTKMNWYVVSHALQQALEHQRKNDLLTASQWITYLQTASFKTTAEKKREQ</sequence>
<name>A0A419UW32_9BACL</name>
<comment type="caution">
    <text evidence="2">The sequence shown here is derived from an EMBL/GenBank/DDBJ whole genome shotgun (WGS) entry which is preliminary data.</text>
</comment>
<dbReference type="InterPro" id="IPR052077">
    <property type="entry name" value="CcrZ_PhaseVar_Mediator"/>
</dbReference>
<dbReference type="AlphaFoldDB" id="A0A419UW32"/>
<reference evidence="2 3" key="1">
    <citation type="submission" date="2018-09" db="EMBL/GenBank/DDBJ databases">
        <title>Genomic Encyclopedia of Archaeal and Bacterial Type Strains, Phase II (KMG-II): from individual species to whole genera.</title>
        <authorList>
            <person name="Goeker M."/>
        </authorList>
    </citation>
    <scope>NUCLEOTIDE SEQUENCE [LARGE SCALE GENOMIC DNA]</scope>
    <source>
        <strain evidence="2 3">DSM 17008</strain>
    </source>
</reference>
<dbReference type="InterPro" id="IPR011009">
    <property type="entry name" value="Kinase-like_dom_sf"/>
</dbReference>
<accession>A0A419UW32</accession>
<dbReference type="PANTHER" id="PTHR40086:SF1">
    <property type="entry name" value="CELL CYCLE REGULATOR CCRZ"/>
    <property type="match status" value="1"/>
</dbReference>
<dbReference type="Pfam" id="PF01636">
    <property type="entry name" value="APH"/>
    <property type="match status" value="1"/>
</dbReference>
<protein>
    <submittedName>
        <fullName evidence="2">Thiamine kinase-like enzyme</fullName>
    </submittedName>
</protein>
<keyword evidence="3" id="KW-1185">Reference proteome</keyword>
<keyword evidence="2" id="KW-0418">Kinase</keyword>
<dbReference type="RefSeq" id="WP_211327006.1">
    <property type="nucleotide sequence ID" value="NZ_RAPK01000012.1"/>
</dbReference>
<organism evidence="2 3">
    <name type="scientific">Sinobaca qinghaiensis</name>
    <dbReference type="NCBI Taxonomy" id="342944"/>
    <lineage>
        <taxon>Bacteria</taxon>
        <taxon>Bacillati</taxon>
        <taxon>Bacillota</taxon>
        <taxon>Bacilli</taxon>
        <taxon>Bacillales</taxon>
        <taxon>Sporolactobacillaceae</taxon>
        <taxon>Sinobaca</taxon>
    </lineage>
</organism>
<dbReference type="EMBL" id="RAPK01000012">
    <property type="protein sequence ID" value="RKD68771.1"/>
    <property type="molecule type" value="Genomic_DNA"/>
</dbReference>
<proteinExistence type="predicted"/>
<evidence type="ECO:0000259" key="1">
    <source>
        <dbReference type="Pfam" id="PF01636"/>
    </source>
</evidence>
<feature type="domain" description="Aminoglycoside phosphotransferase" evidence="1">
    <location>
        <begin position="31"/>
        <end position="225"/>
    </location>
</feature>
<dbReference type="Gene3D" id="3.90.1200.10">
    <property type="match status" value="1"/>
</dbReference>
<keyword evidence="2" id="KW-0808">Transferase</keyword>